<dbReference type="EMBL" id="BAABFN010000005">
    <property type="protein sequence ID" value="GAA4313928.1"/>
    <property type="molecule type" value="Genomic_DNA"/>
</dbReference>
<dbReference type="InterPro" id="IPR000801">
    <property type="entry name" value="Esterase-like"/>
</dbReference>
<reference evidence="2" key="1">
    <citation type="journal article" date="2019" name="Int. J. Syst. Evol. Microbiol.">
        <title>The Global Catalogue of Microorganisms (GCM) 10K type strain sequencing project: providing services to taxonomists for standard genome sequencing and annotation.</title>
        <authorList>
            <consortium name="The Broad Institute Genomics Platform"/>
            <consortium name="The Broad Institute Genome Sequencing Center for Infectious Disease"/>
            <person name="Wu L."/>
            <person name="Ma J."/>
        </authorList>
    </citation>
    <scope>NUCLEOTIDE SEQUENCE [LARGE SCALE GENOMIC DNA]</scope>
    <source>
        <strain evidence="2">JCM 17664</strain>
    </source>
</reference>
<dbReference type="Pfam" id="PF00756">
    <property type="entry name" value="Esterase"/>
    <property type="match status" value="1"/>
</dbReference>
<keyword evidence="1" id="KW-0378">Hydrolase</keyword>
<organism evidence="1 2">
    <name type="scientific">Compostibacter hankyongensis</name>
    <dbReference type="NCBI Taxonomy" id="1007089"/>
    <lineage>
        <taxon>Bacteria</taxon>
        <taxon>Pseudomonadati</taxon>
        <taxon>Bacteroidota</taxon>
        <taxon>Chitinophagia</taxon>
        <taxon>Chitinophagales</taxon>
        <taxon>Chitinophagaceae</taxon>
        <taxon>Compostibacter</taxon>
    </lineage>
</organism>
<name>A0ABP8FZI5_9BACT</name>
<dbReference type="PANTHER" id="PTHR48098">
    <property type="entry name" value="ENTEROCHELIN ESTERASE-RELATED"/>
    <property type="match status" value="1"/>
</dbReference>
<protein>
    <submittedName>
        <fullName evidence="1">Alpha/beta hydrolase family protein</fullName>
    </submittedName>
</protein>
<dbReference type="GO" id="GO:0016787">
    <property type="term" value="F:hydrolase activity"/>
    <property type="evidence" value="ECO:0007669"/>
    <property type="project" value="UniProtKB-KW"/>
</dbReference>
<dbReference type="Proteomes" id="UP001501207">
    <property type="component" value="Unassembled WGS sequence"/>
</dbReference>
<keyword evidence="2" id="KW-1185">Reference proteome</keyword>
<gene>
    <name evidence="1" type="ORF">GCM10023143_24510</name>
</gene>
<comment type="caution">
    <text evidence="1">The sequence shown here is derived from an EMBL/GenBank/DDBJ whole genome shotgun (WGS) entry which is preliminary data.</text>
</comment>
<dbReference type="RefSeq" id="WP_344979709.1">
    <property type="nucleotide sequence ID" value="NZ_BAABFN010000005.1"/>
</dbReference>
<dbReference type="PANTHER" id="PTHR48098:SF1">
    <property type="entry name" value="DIACYLGLYCEROL ACYLTRANSFERASE_MYCOLYLTRANSFERASE AG85A"/>
    <property type="match status" value="1"/>
</dbReference>
<evidence type="ECO:0000313" key="1">
    <source>
        <dbReference type="EMBL" id="GAA4313928.1"/>
    </source>
</evidence>
<sequence length="280" mass="31746">MKKLITAVILLVFVCRLSYAARVDTIRVYSAAMHKEVPCVIVRPDVLLHGRTAGTHLPVVYLLHGHSGNYADWISKVPALKDYVDLYHIIVVCPDGGFDSWYLDSPVTPEYRYETFVSKELISYVDAHYPTIPDRAHRAITGLSMGGHGALFLAFRHTDRYGAAGSMSGGVDLRPFPDNWNIKGRLGTLQEHPERWEKNSVVSLADSLKNGELKIAFECGVKDFFITVNRNLHKKLVKLGIDHDYTERPGQHTWEYWSNALPYQLLFFHRFFAAAGVKTR</sequence>
<accession>A0ABP8FZI5</accession>
<dbReference type="SUPFAM" id="SSF53474">
    <property type="entry name" value="alpha/beta-Hydrolases"/>
    <property type="match status" value="1"/>
</dbReference>
<evidence type="ECO:0000313" key="2">
    <source>
        <dbReference type="Proteomes" id="UP001501207"/>
    </source>
</evidence>
<dbReference type="Gene3D" id="3.40.50.1820">
    <property type="entry name" value="alpha/beta hydrolase"/>
    <property type="match status" value="1"/>
</dbReference>
<proteinExistence type="predicted"/>
<dbReference type="InterPro" id="IPR050583">
    <property type="entry name" value="Mycobacterial_A85_antigen"/>
</dbReference>
<dbReference type="InterPro" id="IPR029058">
    <property type="entry name" value="AB_hydrolase_fold"/>
</dbReference>